<dbReference type="Proteomes" id="UP000018566">
    <property type="component" value="Chromosome"/>
</dbReference>
<dbReference type="SUPFAM" id="SSF47413">
    <property type="entry name" value="lambda repressor-like DNA-binding domains"/>
    <property type="match status" value="1"/>
</dbReference>
<dbReference type="AlphaFoldDB" id="A0A9W3KIG0"/>
<evidence type="ECO:0000313" key="2">
    <source>
        <dbReference type="EMBL" id="AHA74811.1"/>
    </source>
</evidence>
<accession>A0A9W3KIG0</accession>
<evidence type="ECO:0000313" key="3">
    <source>
        <dbReference type="Proteomes" id="UP000018566"/>
    </source>
</evidence>
<dbReference type="CDD" id="cd00093">
    <property type="entry name" value="HTH_XRE"/>
    <property type="match status" value="1"/>
</dbReference>
<sequence length="399" mass="47299">MKILDARTYKQQVMNTIITKLKDDLFSAKITNHELASFLEIAPSTLSSILNGKTEISFNFLIKIIIKLYGKPCVTLQNEIVSSYLLHAKPENQREALEYASFGRELDNMKKLVEREKNSATEVNRECAKIYDITYKHFKIVKQYDPYDFSDELEEYKNKVKSNEAKILIDILLCQAMYQMKDYKRLYKRIQNIEPNVKSEKVPNKFICSSFLVRIKEIIIVVYMMQNEIEKARETCMELLDICEKNPNLILQKANVFYNLGESFLLENYAASKKYLEQSLFILNEANFKEDKDIKRKKRRIESTIIFLKIHHYRDIHTLPEVLDLDDQAYLEYKKGNLVKAEELLMKLERKNGSLNEFSIFYLGLIRKDRRLIEQSYMMFIQKHSYFYANLPKCYLENI</sequence>
<dbReference type="Gene3D" id="1.10.260.40">
    <property type="entry name" value="lambda repressor-like DNA-binding domains"/>
    <property type="match status" value="1"/>
</dbReference>
<reference evidence="2 3" key="1">
    <citation type="submission" date="2013-05" db="EMBL/GenBank/DDBJ databases">
        <title>Complete genome sequence of Bacillus thuringiensis YBT-1518, a typical strain with high toxicity to nematode.</title>
        <authorList>
            <person name="Wang P."/>
            <person name="Zhang C."/>
            <person name="Guo M."/>
            <person name="Guo S."/>
            <person name="Zhu Y."/>
            <person name="Zheng J."/>
            <person name="Zhu L."/>
            <person name="Ruan L."/>
            <person name="Peng D."/>
            <person name="Sun M."/>
        </authorList>
    </citation>
    <scope>NUCLEOTIDE SEQUENCE [LARGE SCALE GENOMIC DNA]</scope>
    <source>
        <strain evidence="2 3">YBT-1518</strain>
    </source>
</reference>
<gene>
    <name evidence="2" type="ORF">YBT1518_28540</name>
</gene>
<dbReference type="Gene3D" id="1.25.40.10">
    <property type="entry name" value="Tetratricopeptide repeat domain"/>
    <property type="match status" value="1"/>
</dbReference>
<dbReference type="Pfam" id="PF22871">
    <property type="entry name" value="AimR"/>
    <property type="match status" value="1"/>
</dbReference>
<proteinExistence type="predicted"/>
<dbReference type="InterPro" id="IPR011990">
    <property type="entry name" value="TPR-like_helical_dom_sf"/>
</dbReference>
<dbReference type="GO" id="GO:0003677">
    <property type="term" value="F:DNA binding"/>
    <property type="evidence" value="ECO:0007669"/>
    <property type="project" value="InterPro"/>
</dbReference>
<evidence type="ECO:0000259" key="1">
    <source>
        <dbReference type="PROSITE" id="PS50943"/>
    </source>
</evidence>
<dbReference type="PROSITE" id="PS50943">
    <property type="entry name" value="HTH_CROC1"/>
    <property type="match status" value="1"/>
</dbReference>
<dbReference type="EMBL" id="CP005935">
    <property type="protein sequence ID" value="AHA74811.1"/>
    <property type="molecule type" value="Genomic_DNA"/>
</dbReference>
<dbReference type="Pfam" id="PF01381">
    <property type="entry name" value="HTH_3"/>
    <property type="match status" value="1"/>
</dbReference>
<dbReference type="InterPro" id="IPR001387">
    <property type="entry name" value="Cro/C1-type_HTH"/>
</dbReference>
<dbReference type="RefSeq" id="WP_023523422.1">
    <property type="nucleotide sequence ID" value="NC_022873.1"/>
</dbReference>
<dbReference type="NCBIfam" id="NF038310">
    <property type="entry name" value="lysogeny_AimR"/>
    <property type="match status" value="1"/>
</dbReference>
<protein>
    <recommendedName>
        <fullName evidence="1">HTH cro/C1-type domain-containing protein</fullName>
    </recommendedName>
</protein>
<dbReference type="InterPro" id="IPR010982">
    <property type="entry name" value="Lambda_DNA-bd_dom_sf"/>
</dbReference>
<organism evidence="2 3">
    <name type="scientific">Bacillus thuringiensis YBT-1518</name>
    <dbReference type="NCBI Taxonomy" id="529122"/>
    <lineage>
        <taxon>Bacteria</taxon>
        <taxon>Bacillati</taxon>
        <taxon>Bacillota</taxon>
        <taxon>Bacilli</taxon>
        <taxon>Bacillales</taxon>
        <taxon>Bacillaceae</taxon>
        <taxon>Bacillus</taxon>
        <taxon>Bacillus cereus group</taxon>
    </lineage>
</organism>
<name>A0A9W3KIG0_BACTU</name>
<dbReference type="InterPro" id="IPR047705">
    <property type="entry name" value="AimR-like"/>
</dbReference>
<feature type="domain" description="HTH cro/C1-type" evidence="1">
    <location>
        <begin position="34"/>
        <end position="76"/>
    </location>
</feature>
<dbReference type="KEGG" id="bthu:YBT1518_28540"/>